<dbReference type="Gene3D" id="3.40.50.620">
    <property type="entry name" value="HUPs"/>
    <property type="match status" value="1"/>
</dbReference>
<evidence type="ECO:0000256" key="9">
    <source>
        <dbReference type="PIRSR" id="PIRSR001589-2"/>
    </source>
</evidence>
<proteinExistence type="inferred from homology"/>
<dbReference type="GO" id="GO:0006529">
    <property type="term" value="P:asparagine biosynthetic process"/>
    <property type="evidence" value="ECO:0007669"/>
    <property type="project" value="UniProtKB-KW"/>
</dbReference>
<sequence length="630" mass="72109">MCGIAGSINCDLNLEDIDQLRHRGPDAQGAVRTSCGSNQVCLGHTRLSILDLSEAGSQPMFTDCGNYAIVFNGEIYNHHELRRKLTGVRFKGSSDTETILYYLRQYGIEAVRDFNGIFAFAFIDRVDEKVFLVRDYFGVKPLYYFHKADKLIFGSEIKIIKNHEEYSRGIDLQALNSFLTFRYNPAPQTLFKGIKKLEAATYLEFSGSGEIALKNYWPKAQQINHRLKEQEALEEYKRLLKQAVKRQLLSDVPIGLLLSGGLDSAVLGSLMSELCTYPLQTFTVGFKGKGNYNELDDAFATASLIQSEHHEVYMAREQYLEAFHNSFFHTEEPIAEPTIPALYFVSQLAAKHVKVVLSGQGIDEPMAGYKRYKGEKLLAKYQKLLAQLPLGMVSKLFPLNSAIDRGVYSSQFSEELDRFIGIYTLFTPVLRSGLFREEFQELISQNQRHLFATHYGRADSSGGSLSKLLYLDVRTMLPDNLLLFNDKMTMANSIENRVPYLDIDLINFVESMPAHLKLQGQVGKYIHRKAAEEWLPLSVINRKKRAFETPVGEWFKQELADTLVDLVESQDSFSRAYFNVAFIKHMVMQHKHRKKDYQRHLFILLSLELWYKNFFMENSRLHAGAVHHVV</sequence>
<feature type="binding site" evidence="9">
    <location>
        <position position="257"/>
    </location>
    <ligand>
        <name>ATP</name>
        <dbReference type="ChEBI" id="CHEBI:30616"/>
    </ligand>
</feature>
<evidence type="ECO:0000256" key="1">
    <source>
        <dbReference type="ARBA" id="ARBA00005187"/>
    </source>
</evidence>
<dbReference type="InterPro" id="IPR051786">
    <property type="entry name" value="ASN_synthetase/amidase"/>
</dbReference>
<dbReference type="InterPro" id="IPR014729">
    <property type="entry name" value="Rossmann-like_a/b/a_fold"/>
</dbReference>
<dbReference type="Pfam" id="PF00733">
    <property type="entry name" value="Asn_synthase"/>
    <property type="match status" value="1"/>
</dbReference>
<gene>
    <name evidence="11" type="primary">asnB</name>
    <name evidence="11" type="ORF">D1627_08680</name>
</gene>
<dbReference type="GO" id="GO:0005829">
    <property type="term" value="C:cytosol"/>
    <property type="evidence" value="ECO:0007669"/>
    <property type="project" value="TreeGrafter"/>
</dbReference>
<evidence type="ECO:0000256" key="8">
    <source>
        <dbReference type="PIRSR" id="PIRSR001589-1"/>
    </source>
</evidence>
<dbReference type="OrthoDB" id="9763290at2"/>
<feature type="binding site" evidence="9">
    <location>
        <position position="95"/>
    </location>
    <ligand>
        <name>L-glutamine</name>
        <dbReference type="ChEBI" id="CHEBI:58359"/>
    </ligand>
</feature>
<feature type="domain" description="Glutamine amidotransferase type-2" evidence="10">
    <location>
        <begin position="2"/>
        <end position="208"/>
    </location>
</feature>
<dbReference type="EC" id="6.3.5.4" evidence="3"/>
<dbReference type="EMBL" id="QWGE01000002">
    <property type="protein sequence ID" value="RIJ42059.1"/>
    <property type="molecule type" value="Genomic_DNA"/>
</dbReference>
<protein>
    <recommendedName>
        <fullName evidence="3">asparagine synthase (glutamine-hydrolyzing)</fullName>
        <ecNumber evidence="3">6.3.5.4</ecNumber>
    </recommendedName>
</protein>
<dbReference type="PANTHER" id="PTHR43284:SF1">
    <property type="entry name" value="ASPARAGINE SYNTHETASE"/>
    <property type="match status" value="1"/>
</dbReference>
<dbReference type="SUPFAM" id="SSF56235">
    <property type="entry name" value="N-terminal nucleophile aminohydrolases (Ntn hydrolases)"/>
    <property type="match status" value="1"/>
</dbReference>
<dbReference type="PANTHER" id="PTHR43284">
    <property type="entry name" value="ASPARAGINE SYNTHETASE (GLUTAMINE-HYDROLYZING)"/>
    <property type="match status" value="1"/>
</dbReference>
<keyword evidence="6 8" id="KW-0315">Glutamine amidotransferase</keyword>
<evidence type="ECO:0000313" key="12">
    <source>
        <dbReference type="Proteomes" id="UP000266005"/>
    </source>
</evidence>
<comment type="catalytic activity">
    <reaction evidence="7">
        <text>L-aspartate + L-glutamine + ATP + H2O = L-asparagine + L-glutamate + AMP + diphosphate + H(+)</text>
        <dbReference type="Rhea" id="RHEA:12228"/>
        <dbReference type="ChEBI" id="CHEBI:15377"/>
        <dbReference type="ChEBI" id="CHEBI:15378"/>
        <dbReference type="ChEBI" id="CHEBI:29985"/>
        <dbReference type="ChEBI" id="CHEBI:29991"/>
        <dbReference type="ChEBI" id="CHEBI:30616"/>
        <dbReference type="ChEBI" id="CHEBI:33019"/>
        <dbReference type="ChEBI" id="CHEBI:58048"/>
        <dbReference type="ChEBI" id="CHEBI:58359"/>
        <dbReference type="ChEBI" id="CHEBI:456215"/>
        <dbReference type="EC" id="6.3.5.4"/>
    </reaction>
</comment>
<dbReference type="Gene3D" id="3.60.20.10">
    <property type="entry name" value="Glutamine Phosphoribosylpyrophosphate, subunit 1, domain 1"/>
    <property type="match status" value="1"/>
</dbReference>
<evidence type="ECO:0000313" key="11">
    <source>
        <dbReference type="EMBL" id="RIJ42059.1"/>
    </source>
</evidence>
<keyword evidence="12" id="KW-1185">Reference proteome</keyword>
<reference evidence="12" key="1">
    <citation type="submission" date="2018-08" db="EMBL/GenBank/DDBJ databases">
        <title>Mucilaginibacter sp. MYSH2.</title>
        <authorList>
            <person name="Seo T."/>
        </authorList>
    </citation>
    <scope>NUCLEOTIDE SEQUENCE [LARGE SCALE GENOMIC DNA]</scope>
    <source>
        <strain evidence="12">KIRAN</strain>
    </source>
</reference>
<dbReference type="PIRSF" id="PIRSF001589">
    <property type="entry name" value="Asn_synthetase_glu-h"/>
    <property type="match status" value="1"/>
</dbReference>
<dbReference type="InterPro" id="IPR006426">
    <property type="entry name" value="Asn_synth_AEB"/>
</dbReference>
<organism evidence="11 12">
    <name type="scientific">Pontibacter oryzae</name>
    <dbReference type="NCBI Taxonomy" id="2304593"/>
    <lineage>
        <taxon>Bacteria</taxon>
        <taxon>Pseudomonadati</taxon>
        <taxon>Bacteroidota</taxon>
        <taxon>Cytophagia</taxon>
        <taxon>Cytophagales</taxon>
        <taxon>Hymenobacteraceae</taxon>
        <taxon>Pontibacter</taxon>
    </lineage>
</organism>
<dbReference type="InterPro" id="IPR033738">
    <property type="entry name" value="AsnB_N"/>
</dbReference>
<dbReference type="GO" id="GO:0004066">
    <property type="term" value="F:asparagine synthase (glutamine-hydrolyzing) activity"/>
    <property type="evidence" value="ECO:0007669"/>
    <property type="project" value="UniProtKB-EC"/>
</dbReference>
<dbReference type="GO" id="GO:0005524">
    <property type="term" value="F:ATP binding"/>
    <property type="evidence" value="ECO:0007669"/>
    <property type="project" value="UniProtKB-KW"/>
</dbReference>
<dbReference type="CDD" id="cd00712">
    <property type="entry name" value="AsnB"/>
    <property type="match status" value="1"/>
</dbReference>
<dbReference type="NCBIfam" id="TIGR01536">
    <property type="entry name" value="asn_synth_AEB"/>
    <property type="match status" value="1"/>
</dbReference>
<feature type="binding site" evidence="9">
    <location>
        <begin position="358"/>
        <end position="359"/>
    </location>
    <ligand>
        <name>ATP</name>
        <dbReference type="ChEBI" id="CHEBI:30616"/>
    </ligand>
</feature>
<keyword evidence="8" id="KW-0061">Asparagine biosynthesis</keyword>
<evidence type="ECO:0000256" key="4">
    <source>
        <dbReference type="ARBA" id="ARBA00022741"/>
    </source>
</evidence>
<dbReference type="InterPro" id="IPR017932">
    <property type="entry name" value="GATase_2_dom"/>
</dbReference>
<dbReference type="Pfam" id="PF13537">
    <property type="entry name" value="GATase_7"/>
    <property type="match status" value="1"/>
</dbReference>
<dbReference type="SUPFAM" id="SSF52402">
    <property type="entry name" value="Adenine nucleotide alpha hydrolases-like"/>
    <property type="match status" value="1"/>
</dbReference>
<evidence type="ECO:0000256" key="6">
    <source>
        <dbReference type="ARBA" id="ARBA00022962"/>
    </source>
</evidence>
<dbReference type="CDD" id="cd01991">
    <property type="entry name" value="Asn_synthase_B_C"/>
    <property type="match status" value="1"/>
</dbReference>
<evidence type="ECO:0000256" key="7">
    <source>
        <dbReference type="ARBA" id="ARBA00048741"/>
    </source>
</evidence>
<dbReference type="Proteomes" id="UP000266005">
    <property type="component" value="Unassembled WGS sequence"/>
</dbReference>
<dbReference type="RefSeq" id="WP_119431803.1">
    <property type="nucleotide sequence ID" value="NZ_QWGE01000002.1"/>
</dbReference>
<keyword evidence="5 9" id="KW-0067">ATP-binding</keyword>
<evidence type="ECO:0000256" key="2">
    <source>
        <dbReference type="ARBA" id="ARBA00005752"/>
    </source>
</evidence>
<comment type="pathway">
    <text evidence="1">Amino-acid biosynthesis; L-asparagine biosynthesis; L-asparagine from L-aspartate (L-Gln route): step 1/1.</text>
</comment>
<dbReference type="InterPro" id="IPR001962">
    <property type="entry name" value="Asn_synthase"/>
</dbReference>
<keyword evidence="4 9" id="KW-0547">Nucleotide-binding</keyword>
<dbReference type="AlphaFoldDB" id="A0A399SGW3"/>
<evidence type="ECO:0000256" key="3">
    <source>
        <dbReference type="ARBA" id="ARBA00012737"/>
    </source>
</evidence>
<keyword evidence="8" id="KW-0028">Amino-acid biosynthesis</keyword>
<evidence type="ECO:0000256" key="5">
    <source>
        <dbReference type="ARBA" id="ARBA00022840"/>
    </source>
</evidence>
<accession>A0A399SGW3</accession>
<comment type="similarity">
    <text evidence="2">Belongs to the asparagine synthetase family.</text>
</comment>
<feature type="active site" description="For GATase activity" evidence="8">
    <location>
        <position position="2"/>
    </location>
</feature>
<evidence type="ECO:0000259" key="10">
    <source>
        <dbReference type="PROSITE" id="PS51278"/>
    </source>
</evidence>
<comment type="caution">
    <text evidence="11">The sequence shown here is derived from an EMBL/GenBank/DDBJ whole genome shotgun (WGS) entry which is preliminary data.</text>
</comment>
<keyword evidence="11" id="KW-0436">Ligase</keyword>
<feature type="binding site" evidence="9">
    <location>
        <position position="284"/>
    </location>
    <ligand>
        <name>ATP</name>
        <dbReference type="ChEBI" id="CHEBI:30616"/>
    </ligand>
</feature>
<dbReference type="PROSITE" id="PS51278">
    <property type="entry name" value="GATASE_TYPE_2"/>
    <property type="match status" value="1"/>
</dbReference>
<name>A0A399SGW3_9BACT</name>
<dbReference type="InterPro" id="IPR029055">
    <property type="entry name" value="Ntn_hydrolases_N"/>
</dbReference>